<reference evidence="1" key="1">
    <citation type="submission" date="2020-11" db="EMBL/GenBank/DDBJ databases">
        <authorList>
            <person name="Tran Van P."/>
        </authorList>
    </citation>
    <scope>NUCLEOTIDE SEQUENCE</scope>
</reference>
<name>A0A7R9IK90_9NEOP</name>
<accession>A0A7R9IK90</accession>
<sequence>MSLMVQPAPLMTTAPMPNRINMCGSGNEPGEVLMAMPQPHGQNKITGENKSLETILWLQPNIAINLHHLKKVITYLLHFTGKSAHDHGHSTHVITSYRSSLARNKNEVTKWYVTPVRLYVIPEFKTLRRRFLGKGTICPITDEKGSILKIIYLHLFVKRVGNHLGKTTLSRPDQNPNLDLPVFSRPVQHESCALDHSATRVGLRSKSWIYPSKKINIYQAMSLEANYALKRIYNWSDLDLKKPEQQQQRTVQLLQHAIELCSNFYKAEQNKRQTNTQQTGKIKDHVTNKINVPIMKTDEMIIKPDRRKDFDDRKHRFRILQHTTVPFLARQAGVFFSEARRQENSGMRIEYSGRLGTMEYFPEVRLQG</sequence>
<dbReference type="EMBL" id="OE003234">
    <property type="protein sequence ID" value="CAD7459903.1"/>
    <property type="molecule type" value="Genomic_DNA"/>
</dbReference>
<evidence type="ECO:0000313" key="1">
    <source>
        <dbReference type="EMBL" id="CAD7459903.1"/>
    </source>
</evidence>
<dbReference type="AlphaFoldDB" id="A0A7R9IK90"/>
<organism evidence="1">
    <name type="scientific">Timema tahoe</name>
    <dbReference type="NCBI Taxonomy" id="61484"/>
    <lineage>
        <taxon>Eukaryota</taxon>
        <taxon>Metazoa</taxon>
        <taxon>Ecdysozoa</taxon>
        <taxon>Arthropoda</taxon>
        <taxon>Hexapoda</taxon>
        <taxon>Insecta</taxon>
        <taxon>Pterygota</taxon>
        <taxon>Neoptera</taxon>
        <taxon>Polyneoptera</taxon>
        <taxon>Phasmatodea</taxon>
        <taxon>Timematodea</taxon>
        <taxon>Timematoidea</taxon>
        <taxon>Timematidae</taxon>
        <taxon>Timema</taxon>
    </lineage>
</organism>
<proteinExistence type="predicted"/>
<protein>
    <submittedName>
        <fullName evidence="1">Uncharacterized protein</fullName>
    </submittedName>
</protein>
<gene>
    <name evidence="1" type="ORF">TTEB3V08_LOCUS7849</name>
</gene>